<evidence type="ECO:0000256" key="1">
    <source>
        <dbReference type="SAM" id="SignalP"/>
    </source>
</evidence>
<name>A0A7X0MY86_9GAMM</name>
<accession>A0A7X0MY86</accession>
<reference evidence="2 3" key="1">
    <citation type="submission" date="2020-08" db="EMBL/GenBank/DDBJ databases">
        <title>Genomic Encyclopedia of Type Strains, Phase IV (KMG-IV): sequencing the most valuable type-strain genomes for metagenomic binning, comparative biology and taxonomic classification.</title>
        <authorList>
            <person name="Goeker M."/>
        </authorList>
    </citation>
    <scope>NUCLEOTIDE SEQUENCE [LARGE SCALE GENOMIC DNA]</scope>
    <source>
        <strain evidence="2 3">DSM 22368</strain>
    </source>
</reference>
<dbReference type="Proteomes" id="UP000528457">
    <property type="component" value="Unassembled WGS sequence"/>
</dbReference>
<evidence type="ECO:0000313" key="2">
    <source>
        <dbReference type="EMBL" id="MBB6521747.1"/>
    </source>
</evidence>
<comment type="caution">
    <text evidence="2">The sequence shown here is derived from an EMBL/GenBank/DDBJ whole genome shotgun (WGS) entry which is preliminary data.</text>
</comment>
<dbReference type="RefSeq" id="WP_166844608.1">
    <property type="nucleotide sequence ID" value="NZ_JAAONY010000002.1"/>
</dbReference>
<feature type="chain" id="PRO_5030877052" evidence="1">
    <location>
        <begin position="18"/>
        <end position="184"/>
    </location>
</feature>
<dbReference type="AlphaFoldDB" id="A0A7X0MY86"/>
<dbReference type="EMBL" id="JACHHT010000002">
    <property type="protein sequence ID" value="MBB6521747.1"/>
    <property type="molecule type" value="Genomic_DNA"/>
</dbReference>
<protein>
    <submittedName>
        <fullName evidence="2">Lipid-binding SYLF domain-containing protein</fullName>
    </submittedName>
</protein>
<sequence>MKNLLLLFSALVLSACASHTSLSKPEQRKVILDMESSVLKEMYSKNPSLRAVVAESPGYAVFSNANINLILASFGSGYGVVTNSKSKAKTYMKMGEVGIGLGVGVKDFRILIVFDNQSAMNDFINSGWGFGGQADAAVKSSNKGGAVGGEKSISGFRVYQITKAGVALQATLKGTKFWKDDLLN</sequence>
<dbReference type="PROSITE" id="PS51257">
    <property type="entry name" value="PROKAR_LIPOPROTEIN"/>
    <property type="match status" value="1"/>
</dbReference>
<keyword evidence="3" id="KW-1185">Reference proteome</keyword>
<keyword evidence="1" id="KW-0732">Signal</keyword>
<proteinExistence type="predicted"/>
<gene>
    <name evidence="2" type="ORF">HNR48_002032</name>
</gene>
<feature type="signal peptide" evidence="1">
    <location>
        <begin position="1"/>
        <end position="17"/>
    </location>
</feature>
<evidence type="ECO:0000313" key="3">
    <source>
        <dbReference type="Proteomes" id="UP000528457"/>
    </source>
</evidence>
<dbReference type="InParanoid" id="A0A7X0MY86"/>
<organism evidence="2 3">
    <name type="scientific">Pseudoteredinibacter isoporae</name>
    <dbReference type="NCBI Taxonomy" id="570281"/>
    <lineage>
        <taxon>Bacteria</taxon>
        <taxon>Pseudomonadati</taxon>
        <taxon>Pseudomonadota</taxon>
        <taxon>Gammaproteobacteria</taxon>
        <taxon>Cellvibrionales</taxon>
        <taxon>Cellvibrionaceae</taxon>
        <taxon>Pseudoteredinibacter</taxon>
    </lineage>
</organism>